<keyword evidence="2" id="KW-1185">Reference proteome</keyword>
<gene>
    <name evidence="1" type="ORF">SAMN02194393_05196</name>
</gene>
<dbReference type="Proteomes" id="UP000190285">
    <property type="component" value="Unassembled WGS sequence"/>
</dbReference>
<organism evidence="1 2">
    <name type="scientific">Maledivibacter halophilus</name>
    <dbReference type="NCBI Taxonomy" id="36842"/>
    <lineage>
        <taxon>Bacteria</taxon>
        <taxon>Bacillati</taxon>
        <taxon>Bacillota</taxon>
        <taxon>Clostridia</taxon>
        <taxon>Peptostreptococcales</taxon>
        <taxon>Caminicellaceae</taxon>
        <taxon>Maledivibacter</taxon>
    </lineage>
</organism>
<evidence type="ECO:0000313" key="2">
    <source>
        <dbReference type="Proteomes" id="UP000190285"/>
    </source>
</evidence>
<proteinExistence type="predicted"/>
<dbReference type="InterPro" id="IPR030902">
    <property type="entry name" value="CLB_0814_fam"/>
</dbReference>
<dbReference type="STRING" id="36842.SAMN02194393_05196"/>
<dbReference type="EMBL" id="FUZT01000022">
    <property type="protein sequence ID" value="SKC90615.1"/>
    <property type="molecule type" value="Genomic_DNA"/>
</dbReference>
<reference evidence="1 2" key="1">
    <citation type="submission" date="2017-02" db="EMBL/GenBank/DDBJ databases">
        <authorList>
            <person name="Peterson S.W."/>
        </authorList>
    </citation>
    <scope>NUCLEOTIDE SEQUENCE [LARGE SCALE GENOMIC DNA]</scope>
    <source>
        <strain evidence="1 2">M1</strain>
    </source>
</reference>
<name>A0A1T5MQX6_9FIRM</name>
<sequence length="82" mass="9933">MDIQRHPRSVVNLAKELKNLIDAYWSRDISEEQMREYVLYFAKYEKKKLFRANDYSPTIKQRVGKKRLEVIDKVLDGYQMSF</sequence>
<accession>A0A1T5MQX6</accession>
<dbReference type="NCBIfam" id="TIGR04540">
    <property type="entry name" value="CLB_0814_fam"/>
    <property type="match status" value="1"/>
</dbReference>
<evidence type="ECO:0000313" key="1">
    <source>
        <dbReference type="EMBL" id="SKC90615.1"/>
    </source>
</evidence>
<protein>
    <submittedName>
        <fullName evidence="1">Uncharacterized protein</fullName>
    </submittedName>
</protein>
<dbReference type="RefSeq" id="WP_170917608.1">
    <property type="nucleotide sequence ID" value="NZ_FUZT01000022.1"/>
</dbReference>
<dbReference type="AlphaFoldDB" id="A0A1T5MQX6"/>